<keyword evidence="2" id="KW-1185">Reference proteome</keyword>
<organism evidence="1 2">
    <name type="scientific">Streptomyces viridiviolaceus</name>
    <dbReference type="NCBI Taxonomy" id="68282"/>
    <lineage>
        <taxon>Bacteria</taxon>
        <taxon>Bacillati</taxon>
        <taxon>Actinomycetota</taxon>
        <taxon>Actinomycetes</taxon>
        <taxon>Kitasatosporales</taxon>
        <taxon>Streptomycetaceae</taxon>
        <taxon>Streptomyces</taxon>
    </lineage>
</organism>
<protein>
    <submittedName>
        <fullName evidence="1">Uncharacterized protein</fullName>
    </submittedName>
</protein>
<dbReference type="EMBL" id="JBHSYM010000048">
    <property type="protein sequence ID" value="MFC7014344.1"/>
    <property type="molecule type" value="Genomic_DNA"/>
</dbReference>
<comment type="caution">
    <text evidence="1">The sequence shown here is derived from an EMBL/GenBank/DDBJ whole genome shotgun (WGS) entry which is preliminary data.</text>
</comment>
<proteinExistence type="predicted"/>
<dbReference type="Proteomes" id="UP001596409">
    <property type="component" value="Unassembled WGS sequence"/>
</dbReference>
<evidence type="ECO:0000313" key="1">
    <source>
        <dbReference type="EMBL" id="MFC7014344.1"/>
    </source>
</evidence>
<evidence type="ECO:0000313" key="2">
    <source>
        <dbReference type="Proteomes" id="UP001596409"/>
    </source>
</evidence>
<sequence>MAVTRVWLGTLTGHGEGDPGSSSAIALTINENGDDKFYGHFSRRRGDGDAHLFEGFRLNSDLISNLSPTNLTNSSIRMHITGDDAWRPERAFVWVEQDSGPPVFPLAIRMNFPDKMSTDPNEGRASVPLPLVQFGTPGTTINGVAMLLSTLGAIDSGTNDRIRLQISKSDGTPVVDFESDDTEQEDLETGQANWYFAGLLPPVDGFTKNDLDEQSITLSITGRDAWQPQSFFLFGFNVRNETDTPTQVVPLVGIRNWRIGEMSRDVSEGTPSILLPLIPSL</sequence>
<gene>
    <name evidence="1" type="ORF">ACFQMH_21985</name>
</gene>
<accession>A0ABW2E522</accession>
<name>A0ABW2E522_9ACTN</name>
<reference evidence="2" key="1">
    <citation type="journal article" date="2019" name="Int. J. Syst. Evol. Microbiol.">
        <title>The Global Catalogue of Microorganisms (GCM) 10K type strain sequencing project: providing services to taxonomists for standard genome sequencing and annotation.</title>
        <authorList>
            <consortium name="The Broad Institute Genomics Platform"/>
            <consortium name="The Broad Institute Genome Sequencing Center for Infectious Disease"/>
            <person name="Wu L."/>
            <person name="Ma J."/>
        </authorList>
    </citation>
    <scope>NUCLEOTIDE SEQUENCE [LARGE SCALE GENOMIC DNA]</scope>
    <source>
        <strain evidence="2">JCM 4855</strain>
    </source>
</reference>
<dbReference type="RefSeq" id="WP_189880689.1">
    <property type="nucleotide sequence ID" value="NZ_BMWA01000047.1"/>
</dbReference>